<protein>
    <submittedName>
        <fullName evidence="5">Serine/threonine-protein phosphatase 6 regulatory subunit 3-like isoform X1</fullName>
    </submittedName>
</protein>
<dbReference type="RefSeq" id="XP_014665055.1">
    <property type="nucleotide sequence ID" value="XM_014809569.1"/>
</dbReference>
<accession>A0ABM1DYN4</accession>
<keyword evidence="2" id="KW-0131">Cell cycle</keyword>
<dbReference type="Pfam" id="PF04499">
    <property type="entry name" value="SAPS"/>
    <property type="match status" value="1"/>
</dbReference>
<evidence type="ECO:0000256" key="3">
    <source>
        <dbReference type="SAM" id="MobiDB-lite"/>
    </source>
</evidence>
<dbReference type="GeneID" id="106807273"/>
<evidence type="ECO:0000313" key="4">
    <source>
        <dbReference type="Proteomes" id="UP000695022"/>
    </source>
</evidence>
<dbReference type="SUPFAM" id="SSF48371">
    <property type="entry name" value="ARM repeat"/>
    <property type="match status" value="1"/>
</dbReference>
<evidence type="ECO:0000256" key="2">
    <source>
        <dbReference type="ARBA" id="ARBA00023306"/>
    </source>
</evidence>
<feature type="compositionally biased region" description="Acidic residues" evidence="3">
    <location>
        <begin position="606"/>
        <end position="619"/>
    </location>
</feature>
<dbReference type="PANTHER" id="PTHR12634:SF8">
    <property type="entry name" value="FIERY MOUNTAIN, ISOFORM D"/>
    <property type="match status" value="1"/>
</dbReference>
<sequence length="799" mass="87968">MFWKCNMVATSNVDTLLDDEDVTLHKLMEEEDLLQECKGLNNKLIVFLVQPEVLHELVDLIITEPPEGEVETMRYKYANLACELLTCDVSKMNEVLSSSIDVLDKLCTFIRQQSPLNPLLASFFSKTLGILVLRKSETMLKYISGRENMIDEVLQHLDKSANMDLVLRFATCAEPHNIRCLYKEWLNEQKLVPKLVSLIEPKSSEQMQCYASQAVCDMVISLRDQKTHSDKDSTDTFPLLSVLESESTASQLLDQMFSGSITELTLVHGISVFLAIFDTSKPNSADVEQEAALQEKFESTVADITGAVEALIPRLHNLHNVLEEPPALMPMITTIGTLDPPFGSARLQVAKLVSAIIEINEPRIDAELARLGTLDVLLDLFFKYEWNNFLHTHVEHSIRSVFAAPPLEGDTVLGHPLIQHLFSGCRLKQRILESFEKCDSGCRRPGYMGHVIKIANDIASFLEAESSEELVKSFETGTLADSVQKWQEFVAGPLTDINKKQAPDIITGPMLHTSLDGDFSNADFPHETAFQQAFERHRLQQMTDNFLARFAFRNENLSIPDEAMSAPLDGRLNKIKLVRSDAVDMQGDAALFEKISSQKSRSFGDGSDDDDDDDDDDDGWEFKDGSGNVFLSAAAETERSVDKLPLEQEPEGSGSSSEEEENSGPRKIVSASPVAKGDLIGPAATNDQGWANFDLAPASSFGTVSDDPNLWDTAQNPAPDVFTSDAWDIDSEPAPWKFEAGDEDSTEGWADFSGFSSTIPCANLTSTETTSDETSASSTTDAAPAAVVDSSSSSENSAG</sequence>
<evidence type="ECO:0000256" key="1">
    <source>
        <dbReference type="ARBA" id="ARBA00006180"/>
    </source>
</evidence>
<feature type="compositionally biased region" description="Basic and acidic residues" evidence="3">
    <location>
        <begin position="636"/>
        <end position="646"/>
    </location>
</feature>
<evidence type="ECO:0000313" key="5">
    <source>
        <dbReference type="RefSeq" id="XP_014665055.1"/>
    </source>
</evidence>
<comment type="similarity">
    <text evidence="1">Belongs to the SAPS family.</text>
</comment>
<keyword evidence="4" id="KW-1185">Reference proteome</keyword>
<name>A0ABM1DYN4_PRICU</name>
<feature type="compositionally biased region" description="Low complexity" evidence="3">
    <location>
        <begin position="765"/>
        <end position="799"/>
    </location>
</feature>
<gene>
    <name evidence="5" type="primary">LOC106807273</name>
</gene>
<reference evidence="5" key="1">
    <citation type="submission" date="2025-08" db="UniProtKB">
        <authorList>
            <consortium name="RefSeq"/>
        </authorList>
    </citation>
    <scope>IDENTIFICATION</scope>
</reference>
<dbReference type="Proteomes" id="UP000695022">
    <property type="component" value="Unplaced"/>
</dbReference>
<dbReference type="InterPro" id="IPR016024">
    <property type="entry name" value="ARM-type_fold"/>
</dbReference>
<feature type="region of interest" description="Disordered" evidence="3">
    <location>
        <begin position="598"/>
        <end position="799"/>
    </location>
</feature>
<proteinExistence type="inferred from homology"/>
<feature type="compositionally biased region" description="Polar residues" evidence="3">
    <location>
        <begin position="754"/>
        <end position="764"/>
    </location>
</feature>
<organism evidence="4 5">
    <name type="scientific">Priapulus caudatus</name>
    <name type="common">Priapulid worm</name>
    <dbReference type="NCBI Taxonomy" id="37621"/>
    <lineage>
        <taxon>Eukaryota</taxon>
        <taxon>Metazoa</taxon>
        <taxon>Ecdysozoa</taxon>
        <taxon>Scalidophora</taxon>
        <taxon>Priapulida</taxon>
        <taxon>Priapulimorpha</taxon>
        <taxon>Priapulimorphida</taxon>
        <taxon>Priapulidae</taxon>
        <taxon>Priapulus</taxon>
    </lineage>
</organism>
<dbReference type="PANTHER" id="PTHR12634">
    <property type="entry name" value="SIT4 YEAST -ASSOCIATING PROTEIN-RELATED"/>
    <property type="match status" value="1"/>
</dbReference>
<dbReference type="InterPro" id="IPR007587">
    <property type="entry name" value="SAPS"/>
</dbReference>